<dbReference type="Gene3D" id="3.40.630.30">
    <property type="match status" value="1"/>
</dbReference>
<name>K2QCI3_9LACT</name>
<comment type="caution">
    <text evidence="2">The sequence shown here is derived from an EMBL/GenBank/DDBJ whole genome shotgun (WGS) entry which is preliminary data.</text>
</comment>
<evidence type="ECO:0000313" key="2">
    <source>
        <dbReference type="EMBL" id="EKF51157.1"/>
    </source>
</evidence>
<dbReference type="RefSeq" id="WP_003136010.1">
    <property type="nucleotide sequence ID" value="NZ_AMQS01000021.1"/>
</dbReference>
<evidence type="ECO:0000259" key="1">
    <source>
        <dbReference type="PROSITE" id="PS51186"/>
    </source>
</evidence>
<dbReference type="PATRIC" id="fig|1231377.3.peg.1455"/>
<dbReference type="eggNOG" id="ENOG50341FI">
    <property type="taxonomic scope" value="Bacteria"/>
</dbReference>
<organism evidence="2 3">
    <name type="scientific">Lactococcus garvieae DCC43</name>
    <dbReference type="NCBI Taxonomy" id="1231377"/>
    <lineage>
        <taxon>Bacteria</taxon>
        <taxon>Bacillati</taxon>
        <taxon>Bacillota</taxon>
        <taxon>Bacilli</taxon>
        <taxon>Lactobacillales</taxon>
        <taxon>Streptococcaceae</taxon>
        <taxon>Lactococcus</taxon>
    </lineage>
</organism>
<accession>K2QCI3</accession>
<gene>
    <name evidence="2" type="ORF">C426_1464</name>
</gene>
<dbReference type="InterPro" id="IPR000182">
    <property type="entry name" value="GNAT_dom"/>
</dbReference>
<reference evidence="2 3" key="1">
    <citation type="journal article" date="2012" name="J. Bacteriol.">
        <title>Genome Sequence of the Bacteriocin-Producing Strain Lactococcus garvieae DCC43.</title>
        <authorList>
            <person name="Gabrielsen C."/>
            <person name="Brede D.A."/>
            <person name="Hernandez P.E."/>
            <person name="Nes I.F."/>
            <person name="Diep D.B."/>
        </authorList>
    </citation>
    <scope>NUCLEOTIDE SEQUENCE [LARGE SCALE GENOMIC DNA]</scope>
    <source>
        <strain evidence="2 3">DCC43</strain>
    </source>
</reference>
<feature type="domain" description="N-acetyltransferase" evidence="1">
    <location>
        <begin position="3"/>
        <end position="204"/>
    </location>
</feature>
<dbReference type="PROSITE" id="PS51186">
    <property type="entry name" value="GNAT"/>
    <property type="match status" value="1"/>
</dbReference>
<dbReference type="InterPro" id="IPR016181">
    <property type="entry name" value="Acyl_CoA_acyltransferase"/>
</dbReference>
<proteinExistence type="predicted"/>
<protein>
    <recommendedName>
        <fullName evidence="1">N-acetyltransferase domain-containing protein</fullName>
    </recommendedName>
</protein>
<dbReference type="SUPFAM" id="SSF55729">
    <property type="entry name" value="Acyl-CoA N-acyltransferases (Nat)"/>
    <property type="match status" value="1"/>
</dbReference>
<dbReference type="GO" id="GO:0016747">
    <property type="term" value="F:acyltransferase activity, transferring groups other than amino-acyl groups"/>
    <property type="evidence" value="ECO:0007669"/>
    <property type="project" value="InterPro"/>
</dbReference>
<dbReference type="EMBL" id="AMQS01000021">
    <property type="protein sequence ID" value="EKF51157.1"/>
    <property type="molecule type" value="Genomic_DNA"/>
</dbReference>
<dbReference type="AlphaFoldDB" id="K2QCI3"/>
<evidence type="ECO:0000313" key="3">
    <source>
        <dbReference type="Proteomes" id="UP000006787"/>
    </source>
</evidence>
<dbReference type="Proteomes" id="UP000006787">
    <property type="component" value="Unassembled WGS sequence"/>
</dbReference>
<sequence length="206" mass="23391">MKLEIRELDQKDYQKAIKFAVKGMSFDRYGENPAIINMYGKYFLYLELSKATQVIAAYMEDELVGLLLAEVYGEPKIKQTLGQKLYIKVFGFLQSLYASGGLGTYEATNKDLLNIYKSKTQPDGEILFLAADPDKKIKGVGTTLLKELEAREPGKEIFLYTDSGCTYQFYEHKGFVLEGARDIQLKIGKSKTDLTAMLFSKRLTQR</sequence>